<dbReference type="InterPro" id="IPR017972">
    <property type="entry name" value="Cyt_P450_CS"/>
</dbReference>
<reference evidence="8 9" key="1">
    <citation type="submission" date="2019-10" db="EMBL/GenBank/DDBJ databases">
        <title>Whole genome shotgun sequence of Acrocarpospora corrugata NBRC 13972.</title>
        <authorList>
            <person name="Ichikawa N."/>
            <person name="Kimura A."/>
            <person name="Kitahashi Y."/>
            <person name="Komaki H."/>
            <person name="Oguchi A."/>
        </authorList>
    </citation>
    <scope>NUCLEOTIDE SEQUENCE [LARGE SCALE GENOMIC DNA]</scope>
    <source>
        <strain evidence="8 9">NBRC 13972</strain>
    </source>
</reference>
<dbReference type="InterPro" id="IPR001128">
    <property type="entry name" value="Cyt_P450"/>
</dbReference>
<name>A0A5M3VZU8_9ACTN</name>
<dbReference type="FunFam" id="1.10.630.10:FF:000018">
    <property type="entry name" value="Cytochrome P450 monooxygenase"/>
    <property type="match status" value="1"/>
</dbReference>
<dbReference type="OrthoDB" id="4133219at2"/>
<comment type="caution">
    <text evidence="8">The sequence shown here is derived from an EMBL/GenBank/DDBJ whole genome shotgun (WGS) entry which is preliminary data.</text>
</comment>
<keyword evidence="9" id="KW-1185">Reference proteome</keyword>
<dbReference type="InterPro" id="IPR036396">
    <property type="entry name" value="Cyt_P450_sf"/>
</dbReference>
<dbReference type="PRINTS" id="PR00385">
    <property type="entry name" value="P450"/>
</dbReference>
<comment type="similarity">
    <text evidence="1 7">Belongs to the cytochrome P450 family.</text>
</comment>
<dbReference type="AlphaFoldDB" id="A0A5M3VZU8"/>
<keyword evidence="2 7" id="KW-0349">Heme</keyword>
<dbReference type="EMBL" id="BLAD01000045">
    <property type="protein sequence ID" value="GES00613.1"/>
    <property type="molecule type" value="Genomic_DNA"/>
</dbReference>
<evidence type="ECO:0000256" key="3">
    <source>
        <dbReference type="ARBA" id="ARBA00022723"/>
    </source>
</evidence>
<dbReference type="PRINTS" id="PR00359">
    <property type="entry name" value="BP450"/>
</dbReference>
<keyword evidence="3 7" id="KW-0479">Metal-binding</keyword>
<evidence type="ECO:0000256" key="5">
    <source>
        <dbReference type="ARBA" id="ARBA00023004"/>
    </source>
</evidence>
<evidence type="ECO:0000313" key="9">
    <source>
        <dbReference type="Proteomes" id="UP000334990"/>
    </source>
</evidence>
<gene>
    <name evidence="8" type="ORF">Acor_26770</name>
</gene>
<evidence type="ECO:0000256" key="7">
    <source>
        <dbReference type="RuleBase" id="RU000461"/>
    </source>
</evidence>
<evidence type="ECO:0000256" key="4">
    <source>
        <dbReference type="ARBA" id="ARBA00023002"/>
    </source>
</evidence>
<keyword evidence="6 7" id="KW-0503">Monooxygenase</keyword>
<dbReference type="GO" id="GO:0020037">
    <property type="term" value="F:heme binding"/>
    <property type="evidence" value="ECO:0007669"/>
    <property type="project" value="InterPro"/>
</dbReference>
<evidence type="ECO:0000313" key="8">
    <source>
        <dbReference type="EMBL" id="GES00613.1"/>
    </source>
</evidence>
<dbReference type="Proteomes" id="UP000334990">
    <property type="component" value="Unassembled WGS sequence"/>
</dbReference>
<dbReference type="GO" id="GO:0004497">
    <property type="term" value="F:monooxygenase activity"/>
    <property type="evidence" value="ECO:0007669"/>
    <property type="project" value="UniProtKB-KW"/>
</dbReference>
<evidence type="ECO:0000256" key="1">
    <source>
        <dbReference type="ARBA" id="ARBA00010617"/>
    </source>
</evidence>
<sequence>MTVEFRPSELWEPDTRHDPHAFYARVRAAGRPVPQVDPAGNRLWIVARHADVLDGLQHPAIGHEVRRHQAQNLPEAHQRIAARQLIELDPPDHTRLRGLVSKAFTARTVARLEPWIADVADQLVARALRLGTFDGVAELADPLPVNVIAQLVGIPEDDRAQFRAWSATIVSAADQDAAATMAFAAYIDKLAERRRAVPQDDMLSELVALEAQGDALDRDELVAMIQLLLIAGQETTVDVLVNGIRLLLTHPEQWQDLLADPSLADAVVEETMRFRGPVEIVPPRFTFREIDIAGGTIPAFERVGLSLWGANRDPEVFSDPDMFDIHRSDVPRHIAFGHGIHFCLGASLARLEARIMFERIARELHQLRLAVDPAELDGFRLHWGTLPLRISSD</sequence>
<dbReference type="Gene3D" id="1.10.630.10">
    <property type="entry name" value="Cytochrome P450"/>
    <property type="match status" value="1"/>
</dbReference>
<evidence type="ECO:0000256" key="6">
    <source>
        <dbReference type="ARBA" id="ARBA00023033"/>
    </source>
</evidence>
<proteinExistence type="inferred from homology"/>
<dbReference type="PANTHER" id="PTHR46696">
    <property type="entry name" value="P450, PUTATIVE (EUROFUNG)-RELATED"/>
    <property type="match status" value="1"/>
</dbReference>
<keyword evidence="5 7" id="KW-0408">Iron</keyword>
<dbReference type="GO" id="GO:0005506">
    <property type="term" value="F:iron ion binding"/>
    <property type="evidence" value="ECO:0007669"/>
    <property type="project" value="InterPro"/>
</dbReference>
<dbReference type="Pfam" id="PF00067">
    <property type="entry name" value="p450"/>
    <property type="match status" value="1"/>
</dbReference>
<dbReference type="SUPFAM" id="SSF48264">
    <property type="entry name" value="Cytochrome P450"/>
    <property type="match status" value="1"/>
</dbReference>
<evidence type="ECO:0000256" key="2">
    <source>
        <dbReference type="ARBA" id="ARBA00022617"/>
    </source>
</evidence>
<dbReference type="RefSeq" id="WP_155336936.1">
    <property type="nucleotide sequence ID" value="NZ_BAAABN010000014.1"/>
</dbReference>
<protein>
    <submittedName>
        <fullName evidence="8">Cytochrome P450</fullName>
    </submittedName>
</protein>
<keyword evidence="4 7" id="KW-0560">Oxidoreductase</keyword>
<dbReference type="PANTHER" id="PTHR46696:SF1">
    <property type="entry name" value="CYTOCHROME P450 YJIB-RELATED"/>
    <property type="match status" value="1"/>
</dbReference>
<dbReference type="PROSITE" id="PS00086">
    <property type="entry name" value="CYTOCHROME_P450"/>
    <property type="match status" value="1"/>
</dbReference>
<accession>A0A5M3VZU8</accession>
<dbReference type="InterPro" id="IPR002397">
    <property type="entry name" value="Cyt_P450_B"/>
</dbReference>
<organism evidence="8 9">
    <name type="scientific">Acrocarpospora corrugata</name>
    <dbReference type="NCBI Taxonomy" id="35763"/>
    <lineage>
        <taxon>Bacteria</taxon>
        <taxon>Bacillati</taxon>
        <taxon>Actinomycetota</taxon>
        <taxon>Actinomycetes</taxon>
        <taxon>Streptosporangiales</taxon>
        <taxon>Streptosporangiaceae</taxon>
        <taxon>Acrocarpospora</taxon>
    </lineage>
</organism>
<dbReference type="GO" id="GO:0016705">
    <property type="term" value="F:oxidoreductase activity, acting on paired donors, with incorporation or reduction of molecular oxygen"/>
    <property type="evidence" value="ECO:0007669"/>
    <property type="project" value="InterPro"/>
</dbReference>